<organism evidence="1 2">
    <name type="scientific">Pseudomonas aeruginosa</name>
    <dbReference type="NCBI Taxonomy" id="287"/>
    <lineage>
        <taxon>Bacteria</taxon>
        <taxon>Pseudomonadati</taxon>
        <taxon>Pseudomonadota</taxon>
        <taxon>Gammaproteobacteria</taxon>
        <taxon>Pseudomonadales</taxon>
        <taxon>Pseudomonadaceae</taxon>
        <taxon>Pseudomonas</taxon>
    </lineage>
</organism>
<sequence>MGRDTLQFEQFCVGLSHIILKVPTNELGLTESYRADILEVTAALLISTDQCKDGAQPLDGLNSGFEAIQQV</sequence>
<dbReference type="EMBL" id="QORE01001455">
    <property type="protein sequence ID" value="RCI71359.1"/>
    <property type="molecule type" value="Genomic_DNA"/>
</dbReference>
<gene>
    <name evidence="1" type="ORF">DT376_29565</name>
</gene>
<dbReference type="Proteomes" id="UP000253594">
    <property type="component" value="Unassembled WGS sequence"/>
</dbReference>
<protein>
    <submittedName>
        <fullName evidence="1">Uncharacterized protein</fullName>
    </submittedName>
</protein>
<evidence type="ECO:0000313" key="1">
    <source>
        <dbReference type="EMBL" id="RCI71359.1"/>
    </source>
</evidence>
<accession>A0A367M1X9</accession>
<comment type="caution">
    <text evidence="1">The sequence shown here is derived from an EMBL/GenBank/DDBJ whole genome shotgun (WGS) entry which is preliminary data.</text>
</comment>
<name>A0A367M1X9_PSEAI</name>
<evidence type="ECO:0000313" key="2">
    <source>
        <dbReference type="Proteomes" id="UP000253594"/>
    </source>
</evidence>
<proteinExistence type="predicted"/>
<reference evidence="1 2" key="1">
    <citation type="submission" date="2018-07" db="EMBL/GenBank/DDBJ databases">
        <title>Mechanisms of high-level aminoglycoside resistance among Gram-negative pathogens in Brazil.</title>
        <authorList>
            <person name="Ballaben A.S."/>
            <person name="Darini A.L.C."/>
            <person name="Doi Y."/>
        </authorList>
    </citation>
    <scope>NUCLEOTIDE SEQUENCE [LARGE SCALE GENOMIC DNA]</scope>
    <source>
        <strain evidence="1 2">B2-305</strain>
    </source>
</reference>
<dbReference type="AlphaFoldDB" id="A0A367M1X9"/>